<comment type="caution">
    <text evidence="1">The sequence shown here is derived from an EMBL/GenBank/DDBJ whole genome shotgun (WGS) entry which is preliminary data.</text>
</comment>
<sequence length="51" mass="5450">MALRLGLARGWVQAERSAYLPTKPNAHVGAEVAISSARVKASAYGWLRDGP</sequence>
<organism evidence="1 2">
    <name type="scientific">Hyphomicrobium sulfonivorans</name>
    <dbReference type="NCBI Taxonomy" id="121290"/>
    <lineage>
        <taxon>Bacteria</taxon>
        <taxon>Pseudomonadati</taxon>
        <taxon>Pseudomonadota</taxon>
        <taxon>Alphaproteobacteria</taxon>
        <taxon>Hyphomicrobiales</taxon>
        <taxon>Hyphomicrobiaceae</taxon>
        <taxon>Hyphomicrobium</taxon>
    </lineage>
</organism>
<accession>A0A120CUG7</accession>
<name>A0A120CUG7_HYPSL</name>
<gene>
    <name evidence="1" type="ORF">APY04_2421</name>
</gene>
<dbReference type="Proteomes" id="UP000059074">
    <property type="component" value="Unassembled WGS sequence"/>
</dbReference>
<evidence type="ECO:0000313" key="2">
    <source>
        <dbReference type="Proteomes" id="UP000059074"/>
    </source>
</evidence>
<evidence type="ECO:0000313" key="1">
    <source>
        <dbReference type="EMBL" id="KWT66225.1"/>
    </source>
</evidence>
<dbReference type="AlphaFoldDB" id="A0A120CUG7"/>
<keyword evidence="2" id="KW-1185">Reference proteome</keyword>
<protein>
    <submittedName>
        <fullName evidence="1">Uncharacterized protein</fullName>
    </submittedName>
</protein>
<proteinExistence type="predicted"/>
<dbReference type="EMBL" id="LMTR01000073">
    <property type="protein sequence ID" value="KWT66225.1"/>
    <property type="molecule type" value="Genomic_DNA"/>
</dbReference>
<reference evidence="1 2" key="1">
    <citation type="submission" date="2015-10" db="EMBL/GenBank/DDBJ databases">
        <title>Transcriptomic analysis of a linuron degrading triple-species bacterial consortium.</title>
        <authorList>
            <person name="Albers P."/>
        </authorList>
    </citation>
    <scope>NUCLEOTIDE SEQUENCE [LARGE SCALE GENOMIC DNA]</scope>
    <source>
        <strain evidence="1 2">WDL6</strain>
    </source>
</reference>